<feature type="transmembrane region" description="Helical" evidence="13">
    <location>
        <begin position="133"/>
        <end position="154"/>
    </location>
</feature>
<dbReference type="EMBL" id="DYWT01000299">
    <property type="protein sequence ID" value="HJF34023.1"/>
    <property type="molecule type" value="Genomic_DNA"/>
</dbReference>
<evidence type="ECO:0000313" key="14">
    <source>
        <dbReference type="EMBL" id="HJF34023.1"/>
    </source>
</evidence>
<dbReference type="PANTHER" id="PTHR43298">
    <property type="entry name" value="MULTIDRUG RESISTANCE PROTEIN NORM-RELATED"/>
    <property type="match status" value="1"/>
</dbReference>
<dbReference type="Proteomes" id="UP000698173">
    <property type="component" value="Unassembled WGS sequence"/>
</dbReference>
<evidence type="ECO:0000256" key="5">
    <source>
        <dbReference type="ARBA" id="ARBA00022448"/>
    </source>
</evidence>
<feature type="transmembrane region" description="Helical" evidence="13">
    <location>
        <begin position="315"/>
        <end position="340"/>
    </location>
</feature>
<proteinExistence type="inferred from homology"/>
<reference evidence="14" key="2">
    <citation type="submission" date="2021-09" db="EMBL/GenBank/DDBJ databases">
        <authorList>
            <person name="Gilroy R."/>
        </authorList>
    </citation>
    <scope>NUCLEOTIDE SEQUENCE</scope>
    <source>
        <strain evidence="14">CHK171-7178</strain>
    </source>
</reference>
<dbReference type="InterPro" id="IPR002528">
    <property type="entry name" value="MATE_fam"/>
</dbReference>
<dbReference type="InterPro" id="IPR050222">
    <property type="entry name" value="MATE_MdtK"/>
</dbReference>
<gene>
    <name evidence="14" type="ORF">K8V56_19860</name>
</gene>
<feature type="transmembrane region" description="Helical" evidence="13">
    <location>
        <begin position="56"/>
        <end position="75"/>
    </location>
</feature>
<feature type="transmembrane region" description="Helical" evidence="13">
    <location>
        <begin position="191"/>
        <end position="212"/>
    </location>
</feature>
<feature type="transmembrane region" description="Helical" evidence="13">
    <location>
        <begin position="360"/>
        <end position="379"/>
    </location>
</feature>
<feature type="transmembrane region" description="Helical" evidence="13">
    <location>
        <begin position="255"/>
        <end position="275"/>
    </location>
</feature>
<evidence type="ECO:0000256" key="8">
    <source>
        <dbReference type="ARBA" id="ARBA00022692"/>
    </source>
</evidence>
<evidence type="ECO:0000256" key="4">
    <source>
        <dbReference type="ARBA" id="ARBA00020268"/>
    </source>
</evidence>
<evidence type="ECO:0000256" key="2">
    <source>
        <dbReference type="ARBA" id="ARBA00004651"/>
    </source>
</evidence>
<dbReference type="GO" id="GO:0005886">
    <property type="term" value="C:plasma membrane"/>
    <property type="evidence" value="ECO:0007669"/>
    <property type="project" value="UniProtKB-SubCell"/>
</dbReference>
<feature type="transmembrane region" description="Helical" evidence="13">
    <location>
        <begin position="96"/>
        <end position="113"/>
    </location>
</feature>
<evidence type="ECO:0000256" key="7">
    <source>
        <dbReference type="ARBA" id="ARBA00022475"/>
    </source>
</evidence>
<dbReference type="Pfam" id="PF01554">
    <property type="entry name" value="MatE"/>
    <property type="match status" value="2"/>
</dbReference>
<reference evidence="14" key="1">
    <citation type="journal article" date="2021" name="PeerJ">
        <title>Extensive microbial diversity within the chicken gut microbiome revealed by metagenomics and culture.</title>
        <authorList>
            <person name="Gilroy R."/>
            <person name="Ravi A."/>
            <person name="Getino M."/>
            <person name="Pursley I."/>
            <person name="Horton D.L."/>
            <person name="Alikhan N.F."/>
            <person name="Baker D."/>
            <person name="Gharbi K."/>
            <person name="Hall N."/>
            <person name="Watson M."/>
            <person name="Adriaenssens E.M."/>
            <person name="Foster-Nyarko E."/>
            <person name="Jarju S."/>
            <person name="Secka A."/>
            <person name="Antonio M."/>
            <person name="Oren A."/>
            <person name="Chaudhuri R.R."/>
            <person name="La Ragione R."/>
            <person name="Hildebrand F."/>
            <person name="Pallen M.J."/>
        </authorList>
    </citation>
    <scope>NUCLEOTIDE SEQUENCE</scope>
    <source>
        <strain evidence="14">CHK171-7178</strain>
    </source>
</reference>
<dbReference type="InterPro" id="IPR048279">
    <property type="entry name" value="MdtK-like"/>
</dbReference>
<feature type="transmembrane region" description="Helical" evidence="13">
    <location>
        <begin position="281"/>
        <end position="303"/>
    </location>
</feature>
<dbReference type="PANTHER" id="PTHR43298:SF2">
    <property type="entry name" value="FMN_FAD EXPORTER YEEO-RELATED"/>
    <property type="match status" value="1"/>
</dbReference>
<dbReference type="PIRSF" id="PIRSF006603">
    <property type="entry name" value="DinF"/>
    <property type="match status" value="1"/>
</dbReference>
<dbReference type="GO" id="GO:0006811">
    <property type="term" value="P:monoatomic ion transport"/>
    <property type="evidence" value="ECO:0007669"/>
    <property type="project" value="UniProtKB-KW"/>
</dbReference>
<dbReference type="NCBIfam" id="TIGR00797">
    <property type="entry name" value="matE"/>
    <property type="match status" value="1"/>
</dbReference>
<evidence type="ECO:0000256" key="9">
    <source>
        <dbReference type="ARBA" id="ARBA00022989"/>
    </source>
</evidence>
<evidence type="ECO:0000256" key="11">
    <source>
        <dbReference type="ARBA" id="ARBA00023136"/>
    </source>
</evidence>
<feature type="transmembrane region" description="Helical" evidence="13">
    <location>
        <begin position="414"/>
        <end position="435"/>
    </location>
</feature>
<dbReference type="AlphaFoldDB" id="A0A921G1W3"/>
<evidence type="ECO:0000256" key="6">
    <source>
        <dbReference type="ARBA" id="ARBA00022449"/>
    </source>
</evidence>
<accession>A0A921G1W3</accession>
<comment type="function">
    <text evidence="1">Multidrug efflux pump.</text>
</comment>
<evidence type="ECO:0000256" key="1">
    <source>
        <dbReference type="ARBA" id="ARBA00003408"/>
    </source>
</evidence>
<evidence type="ECO:0000256" key="3">
    <source>
        <dbReference type="ARBA" id="ARBA00010199"/>
    </source>
</evidence>
<keyword evidence="7" id="KW-1003">Cell membrane</keyword>
<comment type="caution">
    <text evidence="14">The sequence shown here is derived from an EMBL/GenBank/DDBJ whole genome shotgun (WGS) entry which is preliminary data.</text>
</comment>
<evidence type="ECO:0000256" key="12">
    <source>
        <dbReference type="ARBA" id="ARBA00031636"/>
    </source>
</evidence>
<name>A0A921G1W3_SPOPS</name>
<dbReference type="GO" id="GO:0042910">
    <property type="term" value="F:xenobiotic transmembrane transporter activity"/>
    <property type="evidence" value="ECO:0007669"/>
    <property type="project" value="InterPro"/>
</dbReference>
<feature type="transmembrane region" description="Helical" evidence="13">
    <location>
        <begin position="386"/>
        <end position="408"/>
    </location>
</feature>
<dbReference type="CDD" id="cd13137">
    <property type="entry name" value="MATE_NorM_like"/>
    <property type="match status" value="1"/>
</dbReference>
<sequence>MELKVETKEYVRKIIDLAVPATIENILQTMVGFIDTLMIARLGLVAVTAVGLANNILAVYLAIFIALGVGTSSLISRYLGADKKNSAKGIAKQSTVLALMSGLSIGLITLLFGRQLLALMGADQGVLDEASLYFAWVGAGSVFLSLITVFGSILRATGDTKTPMVVNTQVNLLNIALDYLLIFGVGPFPALGVLGTAIGTVLARIVGCILLWRNIEQSPAAFSLSEIWKGSSYKELINLSLPAAAERLVMRLGQVVYFGLIVSIGIKTYAAHSIAGNIGSFTYMPGYGLATAAAVLVGNSFGAGKKKDSYYYGKISSLLGIGVMSVGGLFLFLGAPWFATWFTGDTEAIAKIVTALRIDAFNQPALAVGLILAGSLQGLGDTKSPLYSTAVGMWGVRVVGVYLLSIVWNMDIAGVWISIGIDLFIRAIFLSFKFYKRTVKA</sequence>
<keyword evidence="6" id="KW-0050">Antiport</keyword>
<feature type="transmembrane region" description="Helical" evidence="13">
    <location>
        <begin position="30"/>
        <end position="50"/>
    </location>
</feature>
<keyword evidence="10" id="KW-0406">Ion transport</keyword>
<comment type="similarity">
    <text evidence="3">Belongs to the multi antimicrobial extrusion (MATE) (TC 2.A.66.1) family.</text>
</comment>
<evidence type="ECO:0000313" key="15">
    <source>
        <dbReference type="Proteomes" id="UP000698173"/>
    </source>
</evidence>
<protein>
    <recommendedName>
        <fullName evidence="4">Probable multidrug resistance protein NorM</fullName>
    </recommendedName>
    <alternativeName>
        <fullName evidence="12">Multidrug-efflux transporter</fullName>
    </alternativeName>
</protein>
<evidence type="ECO:0000256" key="13">
    <source>
        <dbReference type="SAM" id="Phobius"/>
    </source>
</evidence>
<keyword evidence="5" id="KW-0813">Transport</keyword>
<feature type="transmembrane region" description="Helical" evidence="13">
    <location>
        <begin position="166"/>
        <end position="185"/>
    </location>
</feature>
<comment type="subcellular location">
    <subcellularLocation>
        <location evidence="2">Cell membrane</location>
        <topology evidence="2">Multi-pass membrane protein</topology>
    </subcellularLocation>
</comment>
<keyword evidence="9 13" id="KW-1133">Transmembrane helix</keyword>
<keyword evidence="8 13" id="KW-0812">Transmembrane</keyword>
<keyword evidence="11 13" id="KW-0472">Membrane</keyword>
<dbReference type="GO" id="GO:0015297">
    <property type="term" value="F:antiporter activity"/>
    <property type="evidence" value="ECO:0007669"/>
    <property type="project" value="UniProtKB-KW"/>
</dbReference>
<organism evidence="14 15">
    <name type="scientific">Sporosarcina psychrophila</name>
    <name type="common">Bacillus psychrophilus</name>
    <dbReference type="NCBI Taxonomy" id="1476"/>
    <lineage>
        <taxon>Bacteria</taxon>
        <taxon>Bacillati</taxon>
        <taxon>Bacillota</taxon>
        <taxon>Bacilli</taxon>
        <taxon>Bacillales</taxon>
        <taxon>Caryophanaceae</taxon>
        <taxon>Sporosarcina</taxon>
    </lineage>
</organism>
<evidence type="ECO:0000256" key="10">
    <source>
        <dbReference type="ARBA" id="ARBA00023065"/>
    </source>
</evidence>